<dbReference type="InterPro" id="IPR049438">
    <property type="entry name" value="TreT_GT1"/>
</dbReference>
<dbReference type="KEGG" id="ttr:Tter_1718"/>
<dbReference type="InterPro" id="IPR001296">
    <property type="entry name" value="Glyco_trans_1"/>
</dbReference>
<comment type="subunit">
    <text evidence="2">Homodimer.</text>
</comment>
<feature type="domain" description="Trehalose synthase N-terminal" evidence="8">
    <location>
        <begin position="41"/>
        <end position="187"/>
    </location>
</feature>
<evidence type="ECO:0000256" key="4">
    <source>
        <dbReference type="ARBA" id="ARBA00022676"/>
    </source>
</evidence>
<dbReference type="Proteomes" id="UP000000323">
    <property type="component" value="Chromosome 1"/>
</dbReference>
<dbReference type="CAZy" id="GT4">
    <property type="family name" value="Glycosyltransferase Family 4"/>
</dbReference>
<keyword evidence="10" id="KW-1185">Reference proteome</keyword>
<feature type="domain" description="Glycosyl transferase family 1" evidence="7">
    <location>
        <begin position="224"/>
        <end position="390"/>
    </location>
</feature>
<evidence type="ECO:0000313" key="10">
    <source>
        <dbReference type="Proteomes" id="UP000000323"/>
    </source>
</evidence>
<dbReference type="PANTHER" id="PTHR47779">
    <property type="entry name" value="SYNTHASE (CCG-9), PUTATIVE (AFU_ORTHOLOGUE AFUA_3G12100)-RELATED"/>
    <property type="match status" value="1"/>
</dbReference>
<evidence type="ECO:0000313" key="9">
    <source>
        <dbReference type="EMBL" id="ACZ42624.1"/>
    </source>
</evidence>
<evidence type="ECO:0000259" key="8">
    <source>
        <dbReference type="Pfam" id="PF21269"/>
    </source>
</evidence>
<evidence type="ECO:0000259" key="7">
    <source>
        <dbReference type="Pfam" id="PF00534"/>
    </source>
</evidence>
<comment type="similarity">
    <text evidence="1">Belongs to the glycosyltransferase group 1 family. Glycosyltransferase 4 subfamily.</text>
</comment>
<sequence>MFTRVPVKPVRLDSYEGVAPDEQLAEIQRLSNKFKDARVLHVNATAFGGGVAEILSTMVPMMQDLGMHAEWQVIRGATEFFEVTKAFHNALQGMPIPVTQHMLDIYLRYSNMNADLFDEDYDFVVMHDPQVVAIRRLLKERGAGTKGFWIWRCHIDLTDAQPKVWEFIKPYVECHDAVIFTMEKYVKSGLSVRHIAIIPPAIDPLSPKNVELPESTIHDVLSRYGIDQTRPLISQISRYDPWKDPLGVIDVYRLVKKEVPELQLAMVATLASDDPEGIDWFGKTARHAGEDPDIYLLASTKDNSVDVNVFQRSSQVVLQRSKREGFGLVVTEALWKGTPVVGTSAGGIPMQVLDGVNGFIADNNELAAEKVIWLLRNPDDRIRMGVAGREHVRQHFLITRYLLDYLRLFDKLYSERSTEMAATQDDHQQVVEG</sequence>
<dbReference type="OrthoDB" id="9813638at2"/>
<reference evidence="10" key="1">
    <citation type="journal article" date="2010" name="Stand. Genomic Sci.">
        <title>Complete genome sequence of 'Thermobaculum terrenum' type strain (YNP1).</title>
        <authorList>
            <person name="Kiss H."/>
            <person name="Cleland D."/>
            <person name="Lapidus A."/>
            <person name="Lucas S."/>
            <person name="Glavina Del Rio T."/>
            <person name="Nolan M."/>
            <person name="Tice H."/>
            <person name="Han C."/>
            <person name="Goodwin L."/>
            <person name="Pitluck S."/>
            <person name="Liolios K."/>
            <person name="Ivanova N."/>
            <person name="Mavromatis K."/>
            <person name="Ovchinnikova G."/>
            <person name="Pati A."/>
            <person name="Chen A."/>
            <person name="Palaniappan K."/>
            <person name="Land M."/>
            <person name="Hauser L."/>
            <person name="Chang Y."/>
            <person name="Jeffries C."/>
            <person name="Lu M."/>
            <person name="Brettin T."/>
            <person name="Detter J."/>
            <person name="Goker M."/>
            <person name="Tindall B."/>
            <person name="Beck B."/>
            <person name="McDermott T."/>
            <person name="Woyke T."/>
            <person name="Bristow J."/>
            <person name="Eisen J."/>
            <person name="Markowitz V."/>
            <person name="Hugenholtz P."/>
            <person name="Kyrpides N."/>
            <person name="Klenk H."/>
            <person name="Cheng J."/>
        </authorList>
    </citation>
    <scope>NUCLEOTIDE SEQUENCE [LARGE SCALE GENOMIC DNA]</scope>
    <source>
        <strain evidence="10">ATCC BAA-798 / YNP1</strain>
    </source>
</reference>
<dbReference type="STRING" id="525904.Tter_1718"/>
<dbReference type="AlphaFoldDB" id="D1CCV9"/>
<accession>D1CCV9</accession>
<name>D1CCV9_THET1</name>
<dbReference type="SUPFAM" id="SSF53756">
    <property type="entry name" value="UDP-Glycosyltransferase/glycogen phosphorylase"/>
    <property type="match status" value="1"/>
</dbReference>
<evidence type="ECO:0000256" key="1">
    <source>
        <dbReference type="ARBA" id="ARBA00009481"/>
    </source>
</evidence>
<organism evidence="9 10">
    <name type="scientific">Thermobaculum terrenum (strain ATCC BAA-798 / CCMEE 7001 / YNP1)</name>
    <dbReference type="NCBI Taxonomy" id="525904"/>
    <lineage>
        <taxon>Bacteria</taxon>
        <taxon>Bacillati</taxon>
        <taxon>Chloroflexota</taxon>
        <taxon>Chloroflexia</taxon>
        <taxon>Candidatus Thermobaculales</taxon>
        <taxon>Candidatus Thermobaculaceae</taxon>
        <taxon>Thermobaculum</taxon>
    </lineage>
</organism>
<dbReference type="GO" id="GO:0016757">
    <property type="term" value="F:glycosyltransferase activity"/>
    <property type="evidence" value="ECO:0007669"/>
    <property type="project" value="UniProtKB-KW"/>
</dbReference>
<gene>
    <name evidence="9" type="ordered locus">Tter_1718</name>
</gene>
<dbReference type="HOGENOM" id="CLU_045353_0_0_0"/>
<protein>
    <submittedName>
        <fullName evidence="9">Glycosyl transferase group 1</fullName>
    </submittedName>
</protein>
<dbReference type="InterPro" id="IPR052078">
    <property type="entry name" value="Trehalose_Metab_GTase"/>
</dbReference>
<keyword evidence="4" id="KW-0328">Glycosyltransferase</keyword>
<dbReference type="eggNOG" id="COG0438">
    <property type="taxonomic scope" value="Bacteria"/>
</dbReference>
<evidence type="ECO:0000256" key="5">
    <source>
        <dbReference type="ARBA" id="ARBA00022679"/>
    </source>
</evidence>
<keyword evidence="5 9" id="KW-0808">Transferase</keyword>
<dbReference type="EMBL" id="CP001825">
    <property type="protein sequence ID" value="ACZ42624.1"/>
    <property type="molecule type" value="Genomic_DNA"/>
</dbReference>
<dbReference type="Pfam" id="PF21269">
    <property type="entry name" value="TreT_GT1"/>
    <property type="match status" value="1"/>
</dbReference>
<proteinExistence type="inferred from homology"/>
<evidence type="ECO:0000256" key="3">
    <source>
        <dbReference type="ARBA" id="ARBA00022526"/>
    </source>
</evidence>
<keyword evidence="3" id="KW-0313">Glucose metabolism</keyword>
<dbReference type="GO" id="GO:0006006">
    <property type="term" value="P:glucose metabolic process"/>
    <property type="evidence" value="ECO:0007669"/>
    <property type="project" value="UniProtKB-KW"/>
</dbReference>
<dbReference type="Pfam" id="PF00534">
    <property type="entry name" value="Glycos_transf_1"/>
    <property type="match status" value="1"/>
</dbReference>
<dbReference type="Gene3D" id="3.40.50.2000">
    <property type="entry name" value="Glycogen Phosphorylase B"/>
    <property type="match status" value="2"/>
</dbReference>
<evidence type="ECO:0000256" key="6">
    <source>
        <dbReference type="ARBA" id="ARBA00023277"/>
    </source>
</evidence>
<keyword evidence="6" id="KW-0119">Carbohydrate metabolism</keyword>
<dbReference type="PANTHER" id="PTHR47779:SF1">
    <property type="entry name" value="SYNTHASE (CCG-9), PUTATIVE (AFU_ORTHOLOGUE AFUA_3G12100)-RELATED"/>
    <property type="match status" value="1"/>
</dbReference>
<dbReference type="RefSeq" id="WP_012875658.1">
    <property type="nucleotide sequence ID" value="NC_013525.1"/>
</dbReference>
<evidence type="ECO:0000256" key="2">
    <source>
        <dbReference type="ARBA" id="ARBA00011738"/>
    </source>
</evidence>